<evidence type="ECO:0000313" key="3">
    <source>
        <dbReference type="Proteomes" id="UP001189429"/>
    </source>
</evidence>
<feature type="region of interest" description="Disordered" evidence="1">
    <location>
        <begin position="766"/>
        <end position="813"/>
    </location>
</feature>
<feature type="region of interest" description="Disordered" evidence="1">
    <location>
        <begin position="413"/>
        <end position="481"/>
    </location>
</feature>
<keyword evidence="3" id="KW-1185">Reference proteome</keyword>
<sequence>MSKRRVPSAFNFSAVDSACTARSPFPSPSKKMRKDFRWADAVFANVGVVEMTMAASISLQAALCVCTWRIYVSVREVRLPLGAAATRSSAPPLGQQIARLEGLTRRPGWLAGPPPTPAGPGPCAGHMRRWACVGAAWAAALLPDAVGELSLATLRHSNLAGLGPDVGAPHEIRYGDAARSAVGKHLDLVIVAREGDYTPFNASENTNGGRGSQVGSISHRCGRRSRSSLVFRLVGANESASAAPEVADDFLVTFFIVDKRMQLQLHGFDDFFLSDGSQLKFRRISRGGVWVNPGGFTTELLPADAFHDPGNLTRVEQDFAVTLLFRNTSEFRVEVAVTGPHKGKGVDLVFAGAPLQLFCPAGSGHRPEARNSTAELATRVQRGCCSFWSRADSWPLGARRSCCHARPGTCERLGAVGPPPAGRSTSTATSPWSSSAASLASTTTASPVAASPTSSSETAATTSTATKQITTSAVSSSTSPAVELRSSELDIPLQACMDRLRELEARWTAAKKMWSGDKAHWCCKHHGVGCSSTTVAVSTLASTAASTSTATGTMVDHHHLGSASSGSPGCRVECERAGITATCGDWARWAGQHHRSGRENVSACAAAHPLVVKHCPECASCTAADACRGAAETTTTAATTATVTSAEADASEGTGACAGWRAGRQQRCCEQRSIGCLSRKEVLDSCAHGLQREASFMTPARRQFCCRHLPSPGCPREAMDMVLPVSLEECRPTNDTSSADRSEVLEDWCCLHESLRCGAADADESIGLPSRPGSTTTTTRTGTTTTRTGTTSTATSKRAVAVRTSWPSASRARTGPGKAAALFDCDIGLEDWANRWSLSKLRWCCSLGDALVHARLSRDSACIETLQEYGGAGWPARGEHRPAQSLPWPSRVAGALCVGLAVLFAPLALRPPLAARLRAPRAALDAAGGGGRWPWRSAEAHAYLAVPHAEWLEGPTG</sequence>
<reference evidence="2" key="1">
    <citation type="submission" date="2023-10" db="EMBL/GenBank/DDBJ databases">
        <authorList>
            <person name="Chen Y."/>
            <person name="Shah S."/>
            <person name="Dougan E. K."/>
            <person name="Thang M."/>
            <person name="Chan C."/>
        </authorList>
    </citation>
    <scope>NUCLEOTIDE SEQUENCE [LARGE SCALE GENOMIC DNA]</scope>
</reference>
<proteinExistence type="predicted"/>
<accession>A0ABN9QQW8</accession>
<organism evidence="2 3">
    <name type="scientific">Prorocentrum cordatum</name>
    <dbReference type="NCBI Taxonomy" id="2364126"/>
    <lineage>
        <taxon>Eukaryota</taxon>
        <taxon>Sar</taxon>
        <taxon>Alveolata</taxon>
        <taxon>Dinophyceae</taxon>
        <taxon>Prorocentrales</taxon>
        <taxon>Prorocentraceae</taxon>
        <taxon>Prorocentrum</taxon>
    </lineage>
</organism>
<dbReference type="EMBL" id="CAUYUJ010004213">
    <property type="protein sequence ID" value="CAK0808583.1"/>
    <property type="molecule type" value="Genomic_DNA"/>
</dbReference>
<protein>
    <submittedName>
        <fullName evidence="2">Uncharacterized protein</fullName>
    </submittedName>
</protein>
<feature type="compositionally biased region" description="Low complexity" evidence="1">
    <location>
        <begin position="424"/>
        <end position="481"/>
    </location>
</feature>
<comment type="caution">
    <text evidence="2">The sequence shown here is derived from an EMBL/GenBank/DDBJ whole genome shotgun (WGS) entry which is preliminary data.</text>
</comment>
<dbReference type="Proteomes" id="UP001189429">
    <property type="component" value="Unassembled WGS sequence"/>
</dbReference>
<gene>
    <name evidence="2" type="ORF">PCOR1329_LOCUS14135</name>
</gene>
<evidence type="ECO:0000313" key="2">
    <source>
        <dbReference type="EMBL" id="CAK0808583.1"/>
    </source>
</evidence>
<name>A0ABN9QQW8_9DINO</name>
<feature type="compositionally biased region" description="Low complexity" evidence="1">
    <location>
        <begin position="773"/>
        <end position="796"/>
    </location>
</feature>
<evidence type="ECO:0000256" key="1">
    <source>
        <dbReference type="SAM" id="MobiDB-lite"/>
    </source>
</evidence>